<name>A0ACC8S8V9_9ENTR</name>
<reference evidence="1" key="1">
    <citation type="submission" date="2016-10" db="EMBL/GenBank/DDBJ databases">
        <authorList>
            <person name="Wang S."/>
            <person name="Zhu B."/>
        </authorList>
    </citation>
    <scope>NUCLEOTIDE SEQUENCE</scope>
    <source>
        <strain evidence="1">JCM 8580</strain>
    </source>
</reference>
<evidence type="ECO:0000313" key="1">
    <source>
        <dbReference type="EMBL" id="OLR19977.1"/>
    </source>
</evidence>
<evidence type="ECO:0000313" key="2">
    <source>
        <dbReference type="Proteomes" id="UP000187000"/>
    </source>
</evidence>
<dbReference type="EMBL" id="MKXD01000002">
    <property type="protein sequence ID" value="OLR19977.1"/>
    <property type="molecule type" value="Genomic_DNA"/>
</dbReference>
<organism evidence="1 2">
    <name type="scientific">Enterobacter kobei</name>
    <dbReference type="NCBI Taxonomy" id="208224"/>
    <lineage>
        <taxon>Bacteria</taxon>
        <taxon>Pseudomonadati</taxon>
        <taxon>Pseudomonadota</taxon>
        <taxon>Gammaproteobacteria</taxon>
        <taxon>Enterobacterales</taxon>
        <taxon>Enterobacteriaceae</taxon>
        <taxon>Enterobacter</taxon>
        <taxon>Enterobacter cloacae complex</taxon>
    </lineage>
</organism>
<protein>
    <submittedName>
        <fullName evidence="1">MFS transporter AraJ</fullName>
    </submittedName>
</protein>
<proteinExistence type="predicted"/>
<dbReference type="Proteomes" id="UP000187000">
    <property type="component" value="Unassembled WGS sequence"/>
</dbReference>
<keyword evidence="2" id="KW-1185">Reference proteome</keyword>
<accession>A0ACC8S8V9</accession>
<comment type="caution">
    <text evidence="1">The sequence shown here is derived from an EMBL/GenBank/DDBJ whole genome shotgun (WGS) entry which is preliminary data.</text>
</comment>
<sequence>MIAVSGSIKKVIVSLALGTFGLGMAEFGIMGVLTELAKDVQISIPAAGHMISWYALGVVLGAPIIALISNRFSLKNIMVFLALLCLAGNVIFTLSSSYVMLAVGRLVSGFPHGAFFGVGAIILTKVAQPGRVTAAVAGMISGMTIANLIGVPIGTWLSHEFSWRYTFWLIAAFNIAVMVSILMWIPNIADEAKTPLSEQFHFLKSPAPWLIFAATLFGNAGVFAWFSYIKPLMIFVSGYEETTMPAIMMLVGLGMVLGNMLSGKLSRWFSPLRIAMITDLVIAVALALIFCFAWSKTASLGLAFISCAGLFALSAPLQILLLQNARGGEMLGAAGGQIAFNLGSAVGAFCGGMMLTAGLAYQYVALPAALLSLSAMISLVFYSRLKRYGAAASAVQ</sequence>
<gene>
    <name evidence="1" type="ORF">BH713_04635</name>
</gene>